<gene>
    <name evidence="3" type="primary">hxlA</name>
    <name evidence="3" type="ORF">AHLFYP4_02949</name>
</gene>
<evidence type="ECO:0000256" key="1">
    <source>
        <dbReference type="ARBA" id="ARBA00023239"/>
    </source>
</evidence>
<dbReference type="SMART" id="SM00934">
    <property type="entry name" value="OMPdecase"/>
    <property type="match status" value="1"/>
</dbReference>
<sequence>MKLQIAIDRVTLSKAEEMAKIFAGKTDIIEMGTSLIKDYGLFALKKLNEYKKDSLLLADLKTCDEGAYEFKQGYEQGFDILTVMGSSSRETLEKCYEVSQSYEKYMLIDLLECSMEKVHEIADFKNAIYCLHTSVDKSGDHNIIEEIQKFKQEFPQIQKICVAGGITLEVCKEVKKEDIQSVIVGSAITKSENMAEELMKFKEVVK</sequence>
<dbReference type="PANTHER" id="PTHR35039:SF3">
    <property type="entry name" value="3-KETO-L-GULONATE-6-PHOSPHATE DECARBOXYLASE SGBH-RELATED"/>
    <property type="match status" value="1"/>
</dbReference>
<dbReference type="AlphaFoldDB" id="A0A6N2W6I7"/>
<evidence type="ECO:0000313" key="3">
    <source>
        <dbReference type="EMBL" id="VYT37840.1"/>
    </source>
</evidence>
<reference evidence="3" key="1">
    <citation type="submission" date="2019-11" db="EMBL/GenBank/DDBJ databases">
        <authorList>
            <person name="Feng L."/>
        </authorList>
    </citation>
    <scope>NUCLEOTIDE SEQUENCE</scope>
    <source>
        <strain evidence="3">AhadrusLFYP4</strain>
    </source>
</reference>
<proteinExistence type="predicted"/>
<accession>A0A6N2W6I7</accession>
<organism evidence="3">
    <name type="scientific">Anaerostipes hadrus</name>
    <dbReference type="NCBI Taxonomy" id="649756"/>
    <lineage>
        <taxon>Bacteria</taxon>
        <taxon>Bacillati</taxon>
        <taxon>Bacillota</taxon>
        <taxon>Clostridia</taxon>
        <taxon>Lachnospirales</taxon>
        <taxon>Lachnospiraceae</taxon>
        <taxon>Anaerostipes</taxon>
    </lineage>
</organism>
<dbReference type="Gene3D" id="3.20.20.70">
    <property type="entry name" value="Aldolase class I"/>
    <property type="match status" value="1"/>
</dbReference>
<dbReference type="InterPro" id="IPR001754">
    <property type="entry name" value="OMPdeCOase_dom"/>
</dbReference>
<dbReference type="GO" id="GO:0033982">
    <property type="term" value="F:3-dehydro-L-gulonate-6-phosphate decarboxylase activity"/>
    <property type="evidence" value="ECO:0007669"/>
    <property type="project" value="TreeGrafter"/>
</dbReference>
<keyword evidence="1 3" id="KW-0456">Lyase</keyword>
<dbReference type="GO" id="GO:0019854">
    <property type="term" value="P:L-ascorbic acid catabolic process"/>
    <property type="evidence" value="ECO:0007669"/>
    <property type="project" value="TreeGrafter"/>
</dbReference>
<dbReference type="EC" id="4.1.2.43" evidence="3"/>
<dbReference type="RefSeq" id="WP_156724448.1">
    <property type="nucleotide sequence ID" value="NZ_CACRSX010000065.1"/>
</dbReference>
<name>A0A6N2W6I7_ANAHA</name>
<dbReference type="GO" id="GO:0006207">
    <property type="term" value="P:'de novo' pyrimidine nucleobase biosynthetic process"/>
    <property type="evidence" value="ECO:0007669"/>
    <property type="project" value="InterPro"/>
</dbReference>
<dbReference type="EMBL" id="CACRSX010000065">
    <property type="protein sequence ID" value="VYT37840.1"/>
    <property type="molecule type" value="Genomic_DNA"/>
</dbReference>
<evidence type="ECO:0000259" key="2">
    <source>
        <dbReference type="SMART" id="SM00934"/>
    </source>
</evidence>
<dbReference type="InterPro" id="IPR011060">
    <property type="entry name" value="RibuloseP-bd_barrel"/>
</dbReference>
<feature type="domain" description="Orotidine 5'-phosphate decarboxylase" evidence="2">
    <location>
        <begin position="2"/>
        <end position="201"/>
    </location>
</feature>
<dbReference type="GO" id="GO:0004590">
    <property type="term" value="F:orotidine-5'-phosphate decarboxylase activity"/>
    <property type="evidence" value="ECO:0007669"/>
    <property type="project" value="InterPro"/>
</dbReference>
<dbReference type="InterPro" id="IPR013785">
    <property type="entry name" value="Aldolase_TIM"/>
</dbReference>
<dbReference type="SUPFAM" id="SSF51366">
    <property type="entry name" value="Ribulose-phoshate binding barrel"/>
    <property type="match status" value="1"/>
</dbReference>
<dbReference type="Pfam" id="PF00215">
    <property type="entry name" value="OMPdecase"/>
    <property type="match status" value="1"/>
</dbReference>
<dbReference type="PANTHER" id="PTHR35039">
    <property type="entry name" value="3-KETO-L-GULONATE-6-PHOSPHATE DECARBOXYLASE SGBH-RELATED"/>
    <property type="match status" value="1"/>
</dbReference>
<dbReference type="GO" id="GO:0043801">
    <property type="term" value="F:hexulose-6-phosphate synthase activity"/>
    <property type="evidence" value="ECO:0007669"/>
    <property type="project" value="UniProtKB-EC"/>
</dbReference>
<protein>
    <submittedName>
        <fullName evidence="3">3-hexulose-6-phosphate synthase</fullName>
        <ecNumber evidence="3">4.1.2.43</ecNumber>
    </submittedName>
</protein>